<protein>
    <submittedName>
        <fullName evidence="2">SnoaL-like domain-containing protein</fullName>
    </submittedName>
</protein>
<feature type="domain" description="SnoaL-like" evidence="1">
    <location>
        <begin position="12"/>
        <end position="102"/>
    </location>
</feature>
<reference evidence="2 3" key="1">
    <citation type="submission" date="2016-10" db="EMBL/GenBank/DDBJ databases">
        <authorList>
            <person name="de Groot N.N."/>
        </authorList>
    </citation>
    <scope>NUCLEOTIDE SEQUENCE [LARGE SCALE GENOMIC DNA]</scope>
    <source>
        <strain evidence="2 3">CGMCC 1.11147</strain>
    </source>
</reference>
<dbReference type="Pfam" id="PF12680">
    <property type="entry name" value="SnoaL_2"/>
    <property type="match status" value="1"/>
</dbReference>
<gene>
    <name evidence="2" type="ORF">SAMN05192576_1204</name>
</gene>
<dbReference type="Proteomes" id="UP000199004">
    <property type="component" value="Unassembled WGS sequence"/>
</dbReference>
<organism evidence="2 3">
    <name type="scientific">Nocardioides szechwanensis</name>
    <dbReference type="NCBI Taxonomy" id="1005944"/>
    <lineage>
        <taxon>Bacteria</taxon>
        <taxon>Bacillati</taxon>
        <taxon>Actinomycetota</taxon>
        <taxon>Actinomycetes</taxon>
        <taxon>Propionibacteriales</taxon>
        <taxon>Nocardioidaceae</taxon>
        <taxon>Nocardioides</taxon>
    </lineage>
</organism>
<evidence type="ECO:0000313" key="2">
    <source>
        <dbReference type="EMBL" id="SDM89630.1"/>
    </source>
</evidence>
<proteinExistence type="predicted"/>
<dbReference type="EMBL" id="FNIC01000001">
    <property type="protein sequence ID" value="SDM89630.1"/>
    <property type="molecule type" value="Genomic_DNA"/>
</dbReference>
<evidence type="ECO:0000259" key="1">
    <source>
        <dbReference type="Pfam" id="PF12680"/>
    </source>
</evidence>
<dbReference type="OrthoDB" id="3782893at2"/>
<dbReference type="InterPro" id="IPR037401">
    <property type="entry name" value="SnoaL-like"/>
</dbReference>
<sequence>MADTDTTARLLERLAAAIAAHDWPGLTAVLAPGATVTLLHTGETFGRDAFVTFNSGYPGPWVYTADEIVDGGARAVLRAQVTSDDGTYHCASFATSAGGLLTDLLEVWTEAVAPHPTRG</sequence>
<name>A0A1G9WYV3_9ACTN</name>
<dbReference type="InterPro" id="IPR032710">
    <property type="entry name" value="NTF2-like_dom_sf"/>
</dbReference>
<dbReference type="SUPFAM" id="SSF54427">
    <property type="entry name" value="NTF2-like"/>
    <property type="match status" value="1"/>
</dbReference>
<keyword evidence="3" id="KW-1185">Reference proteome</keyword>
<dbReference type="Gene3D" id="3.10.450.50">
    <property type="match status" value="1"/>
</dbReference>
<dbReference type="RefSeq" id="WP_143016100.1">
    <property type="nucleotide sequence ID" value="NZ_BKAE01000001.1"/>
</dbReference>
<dbReference type="AlphaFoldDB" id="A0A1G9WYV3"/>
<accession>A0A1G9WYV3</accession>
<evidence type="ECO:0000313" key="3">
    <source>
        <dbReference type="Proteomes" id="UP000199004"/>
    </source>
</evidence>